<dbReference type="Proteomes" id="UP001500392">
    <property type="component" value="Unassembled WGS sequence"/>
</dbReference>
<feature type="transmembrane region" description="Helical" evidence="1">
    <location>
        <begin position="55"/>
        <end position="76"/>
    </location>
</feature>
<dbReference type="EMBL" id="BAABDM010000002">
    <property type="protein sequence ID" value="GAA4093642.1"/>
    <property type="molecule type" value="Genomic_DNA"/>
</dbReference>
<keyword evidence="1" id="KW-0472">Membrane</keyword>
<evidence type="ECO:0000259" key="2">
    <source>
        <dbReference type="Pfam" id="PF21742"/>
    </source>
</evidence>
<name>A0ABP7WPH3_9GAMM</name>
<proteinExistence type="predicted"/>
<dbReference type="RefSeq" id="WP_344934596.1">
    <property type="nucleotide sequence ID" value="NZ_BAABDM010000002.1"/>
</dbReference>
<sequence length="82" mass="9341">MMTLSQLCEFLGWASLINIVYLLLATIVIAGLGGKIALIHSKLFKINDFDLNEKYFDFLSSYKIMTLVFFVAPYLALKIMDQ</sequence>
<dbReference type="Pfam" id="PF21742">
    <property type="entry name" value="DUF6868"/>
    <property type="match status" value="1"/>
</dbReference>
<protein>
    <recommendedName>
        <fullName evidence="2">DUF6868 domain-containing protein</fullName>
    </recommendedName>
</protein>
<organism evidence="3 4">
    <name type="scientific">Zhongshania borealis</name>
    <dbReference type="NCBI Taxonomy" id="889488"/>
    <lineage>
        <taxon>Bacteria</taxon>
        <taxon>Pseudomonadati</taxon>
        <taxon>Pseudomonadota</taxon>
        <taxon>Gammaproteobacteria</taxon>
        <taxon>Cellvibrionales</taxon>
        <taxon>Spongiibacteraceae</taxon>
        <taxon>Zhongshania</taxon>
    </lineage>
</organism>
<evidence type="ECO:0000313" key="4">
    <source>
        <dbReference type="Proteomes" id="UP001500392"/>
    </source>
</evidence>
<keyword evidence="4" id="KW-1185">Reference proteome</keyword>
<accession>A0ABP7WPH3</accession>
<reference evidence="4" key="1">
    <citation type="journal article" date="2019" name="Int. J. Syst. Evol. Microbiol.">
        <title>The Global Catalogue of Microorganisms (GCM) 10K type strain sequencing project: providing services to taxonomists for standard genome sequencing and annotation.</title>
        <authorList>
            <consortium name="The Broad Institute Genomics Platform"/>
            <consortium name="The Broad Institute Genome Sequencing Center for Infectious Disease"/>
            <person name="Wu L."/>
            <person name="Ma J."/>
        </authorList>
    </citation>
    <scope>NUCLEOTIDE SEQUENCE [LARGE SCALE GENOMIC DNA]</scope>
    <source>
        <strain evidence="4">JCM 17304</strain>
    </source>
</reference>
<feature type="domain" description="DUF6868" evidence="2">
    <location>
        <begin position="2"/>
        <end position="80"/>
    </location>
</feature>
<evidence type="ECO:0000256" key="1">
    <source>
        <dbReference type="SAM" id="Phobius"/>
    </source>
</evidence>
<keyword evidence="1" id="KW-0812">Transmembrane</keyword>
<comment type="caution">
    <text evidence="3">The sequence shown here is derived from an EMBL/GenBank/DDBJ whole genome shotgun (WGS) entry which is preliminary data.</text>
</comment>
<gene>
    <name evidence="3" type="ORF">GCM10022414_16820</name>
</gene>
<keyword evidence="1" id="KW-1133">Transmembrane helix</keyword>
<feature type="transmembrane region" description="Helical" evidence="1">
    <location>
        <begin position="12"/>
        <end position="34"/>
    </location>
</feature>
<evidence type="ECO:0000313" key="3">
    <source>
        <dbReference type="EMBL" id="GAA4093642.1"/>
    </source>
</evidence>
<dbReference type="InterPro" id="IPR049220">
    <property type="entry name" value="DUF6868"/>
</dbReference>